<dbReference type="EMBL" id="LWCA01001112">
    <property type="protein sequence ID" value="OAF65881.1"/>
    <property type="molecule type" value="Genomic_DNA"/>
</dbReference>
<accession>A0A177AWU1</accession>
<evidence type="ECO:0000313" key="2">
    <source>
        <dbReference type="Proteomes" id="UP000078046"/>
    </source>
</evidence>
<keyword evidence="2" id="KW-1185">Reference proteome</keyword>
<gene>
    <name evidence="1" type="ORF">A3Q56_06405</name>
</gene>
<dbReference type="Proteomes" id="UP000078046">
    <property type="component" value="Unassembled WGS sequence"/>
</dbReference>
<evidence type="ECO:0000313" key="1">
    <source>
        <dbReference type="EMBL" id="OAF65881.1"/>
    </source>
</evidence>
<proteinExistence type="predicted"/>
<comment type="caution">
    <text evidence="1">The sequence shown here is derived from an EMBL/GenBank/DDBJ whole genome shotgun (WGS) entry which is preliminary data.</text>
</comment>
<name>A0A177AWU1_9BILA</name>
<protein>
    <submittedName>
        <fullName evidence="1">Uncharacterized protein</fullName>
    </submittedName>
</protein>
<organism evidence="1 2">
    <name type="scientific">Intoshia linei</name>
    <dbReference type="NCBI Taxonomy" id="1819745"/>
    <lineage>
        <taxon>Eukaryota</taxon>
        <taxon>Metazoa</taxon>
        <taxon>Spiralia</taxon>
        <taxon>Lophotrochozoa</taxon>
        <taxon>Mesozoa</taxon>
        <taxon>Orthonectida</taxon>
        <taxon>Rhopaluridae</taxon>
        <taxon>Intoshia</taxon>
    </lineage>
</organism>
<reference evidence="1 2" key="1">
    <citation type="submission" date="2016-04" db="EMBL/GenBank/DDBJ databases">
        <title>The genome of Intoshia linei affirms orthonectids as highly simplified spiralians.</title>
        <authorList>
            <person name="Mikhailov K.V."/>
            <person name="Slusarev G.S."/>
            <person name="Nikitin M.A."/>
            <person name="Logacheva M.D."/>
            <person name="Penin A."/>
            <person name="Aleoshin V."/>
            <person name="Panchin Y.V."/>
        </authorList>
    </citation>
    <scope>NUCLEOTIDE SEQUENCE [LARGE SCALE GENOMIC DNA]</scope>
    <source>
        <strain evidence="1">Intl2013</strain>
        <tissue evidence="1">Whole animal</tissue>
    </source>
</reference>
<sequence length="70" mass="8157">MVFRCANPKDRILLDDFEKLRDLVEIKSKKVDLLNEIYRKYKKLVGTKVNCTCEELKSMLKAAVPALELK</sequence>
<dbReference type="AlphaFoldDB" id="A0A177AWU1"/>